<keyword evidence="3 6" id="KW-0812">Transmembrane</keyword>
<sequence length="152" mass="16821">MAYWTFLDALALSALENDDRDHTLPSENGEDYRTVITFIDWLPGLCSLCGYVTINFVVNIEALSEPDDQWMDMRIASRRNRARAILALGIALLVGGTIGSVIILFLKYIPATNPYAGYANVAQNVLLAISAALHWRVRGISSENEYRALSLG</sequence>
<evidence type="ECO:0000256" key="2">
    <source>
        <dbReference type="ARBA" id="ARBA00005335"/>
    </source>
</evidence>
<evidence type="ECO:0000313" key="8">
    <source>
        <dbReference type="Proteomes" id="UP001437256"/>
    </source>
</evidence>
<comment type="caution">
    <text evidence="7">The sequence shown here is derived from an EMBL/GenBank/DDBJ whole genome shotgun (WGS) entry which is preliminary data.</text>
</comment>
<dbReference type="Proteomes" id="UP001437256">
    <property type="component" value="Unassembled WGS sequence"/>
</dbReference>
<dbReference type="InterPro" id="IPR007919">
    <property type="entry name" value="UPF0220"/>
</dbReference>
<dbReference type="EMBL" id="JBBXMP010000186">
    <property type="protein sequence ID" value="KAL0060226.1"/>
    <property type="molecule type" value="Genomic_DNA"/>
</dbReference>
<keyword evidence="4 6" id="KW-1133">Transmembrane helix</keyword>
<gene>
    <name evidence="7" type="primary">VPS68_1</name>
    <name evidence="7" type="ORF">AAF712_012981</name>
</gene>
<evidence type="ECO:0000256" key="3">
    <source>
        <dbReference type="ARBA" id="ARBA00022692"/>
    </source>
</evidence>
<name>A0ABR2ZH03_9AGAR</name>
<organism evidence="7 8">
    <name type="scientific">Marasmius tenuissimus</name>
    <dbReference type="NCBI Taxonomy" id="585030"/>
    <lineage>
        <taxon>Eukaryota</taxon>
        <taxon>Fungi</taxon>
        <taxon>Dikarya</taxon>
        <taxon>Basidiomycota</taxon>
        <taxon>Agaricomycotina</taxon>
        <taxon>Agaricomycetes</taxon>
        <taxon>Agaricomycetidae</taxon>
        <taxon>Agaricales</taxon>
        <taxon>Marasmiineae</taxon>
        <taxon>Marasmiaceae</taxon>
        <taxon>Marasmius</taxon>
    </lineage>
</organism>
<accession>A0ABR2ZH03</accession>
<comment type="subcellular location">
    <subcellularLocation>
        <location evidence="1">Membrane</location>
        <topology evidence="1">Multi-pass membrane protein</topology>
    </subcellularLocation>
</comment>
<keyword evidence="5 6" id="KW-0472">Membrane</keyword>
<protein>
    <submittedName>
        <fullName evidence="7">Vacuolar protein sorting-associated protein 68</fullName>
    </submittedName>
</protein>
<evidence type="ECO:0000256" key="1">
    <source>
        <dbReference type="ARBA" id="ARBA00004141"/>
    </source>
</evidence>
<keyword evidence="8" id="KW-1185">Reference proteome</keyword>
<reference evidence="7 8" key="1">
    <citation type="submission" date="2024-05" db="EMBL/GenBank/DDBJ databases">
        <title>A draft genome resource for the thread blight pathogen Marasmius tenuissimus strain MS-2.</title>
        <authorList>
            <person name="Yulfo-Soto G.E."/>
            <person name="Baruah I.K."/>
            <person name="Amoako-Attah I."/>
            <person name="Bukari Y."/>
            <person name="Meinhardt L.W."/>
            <person name="Bailey B.A."/>
            <person name="Cohen S.P."/>
        </authorList>
    </citation>
    <scope>NUCLEOTIDE SEQUENCE [LARGE SCALE GENOMIC DNA]</scope>
    <source>
        <strain evidence="7 8">MS-2</strain>
    </source>
</reference>
<dbReference type="Pfam" id="PF05255">
    <property type="entry name" value="UPF0220"/>
    <property type="match status" value="1"/>
</dbReference>
<evidence type="ECO:0000256" key="4">
    <source>
        <dbReference type="ARBA" id="ARBA00022989"/>
    </source>
</evidence>
<proteinExistence type="inferred from homology"/>
<evidence type="ECO:0000313" key="7">
    <source>
        <dbReference type="EMBL" id="KAL0060226.1"/>
    </source>
</evidence>
<feature type="transmembrane region" description="Helical" evidence="6">
    <location>
        <begin position="41"/>
        <end position="63"/>
    </location>
</feature>
<feature type="transmembrane region" description="Helical" evidence="6">
    <location>
        <begin position="84"/>
        <end position="109"/>
    </location>
</feature>
<dbReference type="PANTHER" id="PTHR13180">
    <property type="entry name" value="SMALL MEMBRANE PROTEIN-RELATED"/>
    <property type="match status" value="1"/>
</dbReference>
<comment type="similarity">
    <text evidence="2">Belongs to the UPF0220 family.</text>
</comment>
<evidence type="ECO:0000256" key="5">
    <source>
        <dbReference type="ARBA" id="ARBA00023136"/>
    </source>
</evidence>
<evidence type="ECO:0000256" key="6">
    <source>
        <dbReference type="SAM" id="Phobius"/>
    </source>
</evidence>